<evidence type="ECO:0000259" key="1">
    <source>
        <dbReference type="Pfam" id="PF13456"/>
    </source>
</evidence>
<organism evidence="2 3">
    <name type="scientific">Malus domestica</name>
    <name type="common">Apple</name>
    <name type="synonym">Pyrus malus</name>
    <dbReference type="NCBI Taxonomy" id="3750"/>
    <lineage>
        <taxon>Eukaryota</taxon>
        <taxon>Viridiplantae</taxon>
        <taxon>Streptophyta</taxon>
        <taxon>Embryophyta</taxon>
        <taxon>Tracheophyta</taxon>
        <taxon>Spermatophyta</taxon>
        <taxon>Magnoliopsida</taxon>
        <taxon>eudicotyledons</taxon>
        <taxon>Gunneridae</taxon>
        <taxon>Pentapetalae</taxon>
        <taxon>rosids</taxon>
        <taxon>fabids</taxon>
        <taxon>Rosales</taxon>
        <taxon>Rosaceae</taxon>
        <taxon>Amygdaloideae</taxon>
        <taxon>Maleae</taxon>
        <taxon>Malus</taxon>
    </lineage>
</organism>
<proteinExistence type="predicted"/>
<dbReference type="EMBL" id="RDQH01000337">
    <property type="protein sequence ID" value="RXH84975.1"/>
    <property type="molecule type" value="Genomic_DNA"/>
</dbReference>
<comment type="caution">
    <text evidence="2">The sequence shown here is derived from an EMBL/GenBank/DDBJ whole genome shotgun (WGS) entry which is preliminary data.</text>
</comment>
<gene>
    <name evidence="2" type="ORF">DVH24_041743</name>
</gene>
<accession>A0A498IS40</accession>
<dbReference type="AlphaFoldDB" id="A0A498IS40"/>
<feature type="domain" description="RNase H type-1" evidence="1">
    <location>
        <begin position="7"/>
        <end position="73"/>
    </location>
</feature>
<dbReference type="Gene3D" id="3.30.420.10">
    <property type="entry name" value="Ribonuclease H-like superfamily/Ribonuclease H"/>
    <property type="match status" value="1"/>
</dbReference>
<dbReference type="GO" id="GO:0003676">
    <property type="term" value="F:nucleic acid binding"/>
    <property type="evidence" value="ECO:0007669"/>
    <property type="project" value="InterPro"/>
</dbReference>
<evidence type="ECO:0000313" key="2">
    <source>
        <dbReference type="EMBL" id="RXH84975.1"/>
    </source>
</evidence>
<protein>
    <recommendedName>
        <fullName evidence="1">RNase H type-1 domain-containing protein</fullName>
    </recommendedName>
</protein>
<dbReference type="Pfam" id="PF13456">
    <property type="entry name" value="RVT_3"/>
    <property type="match status" value="1"/>
</dbReference>
<dbReference type="Proteomes" id="UP000290289">
    <property type="component" value="Chromosome 11"/>
</dbReference>
<dbReference type="GO" id="GO:0004523">
    <property type="term" value="F:RNA-DNA hybrid ribonuclease activity"/>
    <property type="evidence" value="ECO:0007669"/>
    <property type="project" value="InterPro"/>
</dbReference>
<dbReference type="InterPro" id="IPR002156">
    <property type="entry name" value="RNaseH_domain"/>
</dbReference>
<keyword evidence="3" id="KW-1185">Reference proteome</keyword>
<reference evidence="2 3" key="1">
    <citation type="submission" date="2018-10" db="EMBL/GenBank/DDBJ databases">
        <title>A high-quality apple genome assembly.</title>
        <authorList>
            <person name="Hu J."/>
        </authorList>
    </citation>
    <scope>NUCLEOTIDE SEQUENCE [LARGE SCALE GENOMIC DNA]</scope>
    <source>
        <strain evidence="3">cv. HFTH1</strain>
        <tissue evidence="2">Young leaf</tissue>
    </source>
</reference>
<dbReference type="InterPro" id="IPR036397">
    <property type="entry name" value="RNaseH_sf"/>
</dbReference>
<sequence>MEGTGRCRGGIGVVLRNDTGQFVAALAMKLDGISSPLLAEIEAACVAILLVQELNKELVELEEDAALVLAALNLR</sequence>
<name>A0A498IS40_MALDO</name>
<evidence type="ECO:0000313" key="3">
    <source>
        <dbReference type="Proteomes" id="UP000290289"/>
    </source>
</evidence>